<dbReference type="HOGENOM" id="CLU_088650_0_0_1"/>
<keyword evidence="3" id="KW-1185">Reference proteome</keyword>
<accession>A0A0C3C5T7</accession>
<dbReference type="Proteomes" id="UP000053424">
    <property type="component" value="Unassembled WGS sequence"/>
</dbReference>
<dbReference type="AlphaFoldDB" id="A0A0C3C5T7"/>
<reference evidence="2 3" key="1">
    <citation type="submission" date="2014-04" db="EMBL/GenBank/DDBJ databases">
        <authorList>
            <consortium name="DOE Joint Genome Institute"/>
            <person name="Kuo A."/>
            <person name="Gay G."/>
            <person name="Dore J."/>
            <person name="Kohler A."/>
            <person name="Nagy L.G."/>
            <person name="Floudas D."/>
            <person name="Copeland A."/>
            <person name="Barry K.W."/>
            <person name="Cichocki N."/>
            <person name="Veneault-Fourrey C."/>
            <person name="LaButti K."/>
            <person name="Lindquist E.A."/>
            <person name="Lipzen A."/>
            <person name="Lundell T."/>
            <person name="Morin E."/>
            <person name="Murat C."/>
            <person name="Sun H."/>
            <person name="Tunlid A."/>
            <person name="Henrissat B."/>
            <person name="Grigoriev I.V."/>
            <person name="Hibbett D.S."/>
            <person name="Martin F."/>
            <person name="Nordberg H.P."/>
            <person name="Cantor M.N."/>
            <person name="Hua S.X."/>
        </authorList>
    </citation>
    <scope>NUCLEOTIDE SEQUENCE [LARGE SCALE GENOMIC DNA]</scope>
    <source>
        <strain evidence="3">h7</strain>
    </source>
</reference>
<feature type="region of interest" description="Disordered" evidence="1">
    <location>
        <begin position="1"/>
        <end position="41"/>
    </location>
</feature>
<proteinExistence type="predicted"/>
<reference evidence="3" key="2">
    <citation type="submission" date="2015-01" db="EMBL/GenBank/DDBJ databases">
        <title>Evolutionary Origins and Diversification of the Mycorrhizal Mutualists.</title>
        <authorList>
            <consortium name="DOE Joint Genome Institute"/>
            <consortium name="Mycorrhizal Genomics Consortium"/>
            <person name="Kohler A."/>
            <person name="Kuo A."/>
            <person name="Nagy L.G."/>
            <person name="Floudas D."/>
            <person name="Copeland A."/>
            <person name="Barry K.W."/>
            <person name="Cichocki N."/>
            <person name="Veneault-Fourrey C."/>
            <person name="LaButti K."/>
            <person name="Lindquist E.A."/>
            <person name="Lipzen A."/>
            <person name="Lundell T."/>
            <person name="Morin E."/>
            <person name="Murat C."/>
            <person name="Riley R."/>
            <person name="Ohm R."/>
            <person name="Sun H."/>
            <person name="Tunlid A."/>
            <person name="Henrissat B."/>
            <person name="Grigoriev I.V."/>
            <person name="Hibbett D.S."/>
            <person name="Martin F."/>
        </authorList>
    </citation>
    <scope>NUCLEOTIDE SEQUENCE [LARGE SCALE GENOMIC DNA]</scope>
    <source>
        <strain evidence="3">h7</strain>
    </source>
</reference>
<gene>
    <name evidence="2" type="ORF">M413DRAFT_25663</name>
</gene>
<dbReference type="OrthoDB" id="2662268at2759"/>
<evidence type="ECO:0000313" key="3">
    <source>
        <dbReference type="Proteomes" id="UP000053424"/>
    </source>
</evidence>
<sequence length="228" mass="24767">MSGYINPLHTRVLPGQQSGYSSLGGAMPTGPGQPSLRRGFRLPQPAYVPKSKWHSATGRPNHPDIQFSMKGTAADPVPMRDLSARSVPGIFGMINAGEDRVLQNSGLSRITFRILWPGYESVEWARSIEVNAADGPITRARLGQMVAQNFSRFIEANRGVQSSNGSYHIGQNGIRFDHLFLVSIKNVSSPELRQEDGSGNDNVGHNARGNYVENFTASNYSKIPASAA</sequence>
<dbReference type="EMBL" id="KN831774">
    <property type="protein sequence ID" value="KIM44215.1"/>
    <property type="molecule type" value="Genomic_DNA"/>
</dbReference>
<name>A0A0C3C5T7_HEBCY</name>
<protein>
    <submittedName>
        <fullName evidence="2">Uncharacterized protein</fullName>
    </submittedName>
</protein>
<evidence type="ECO:0000256" key="1">
    <source>
        <dbReference type="SAM" id="MobiDB-lite"/>
    </source>
</evidence>
<organism evidence="2 3">
    <name type="scientific">Hebeloma cylindrosporum</name>
    <dbReference type="NCBI Taxonomy" id="76867"/>
    <lineage>
        <taxon>Eukaryota</taxon>
        <taxon>Fungi</taxon>
        <taxon>Dikarya</taxon>
        <taxon>Basidiomycota</taxon>
        <taxon>Agaricomycotina</taxon>
        <taxon>Agaricomycetes</taxon>
        <taxon>Agaricomycetidae</taxon>
        <taxon>Agaricales</taxon>
        <taxon>Agaricineae</taxon>
        <taxon>Hymenogastraceae</taxon>
        <taxon>Hebeloma</taxon>
    </lineage>
</organism>
<evidence type="ECO:0000313" key="2">
    <source>
        <dbReference type="EMBL" id="KIM44215.1"/>
    </source>
</evidence>